<gene>
    <name evidence="1" type="ORF">WG66_15093</name>
</gene>
<evidence type="ECO:0000313" key="2">
    <source>
        <dbReference type="Proteomes" id="UP000054988"/>
    </source>
</evidence>
<accession>A0A0W0F7Q5</accession>
<dbReference type="AlphaFoldDB" id="A0A0W0F7Q5"/>
<comment type="caution">
    <text evidence="1">The sequence shown here is derived from an EMBL/GenBank/DDBJ whole genome shotgun (WGS) entry which is preliminary data.</text>
</comment>
<name>A0A0W0F7Q5_MONRR</name>
<dbReference type="EMBL" id="LATX01002239">
    <property type="protein sequence ID" value="KTB32328.1"/>
    <property type="molecule type" value="Genomic_DNA"/>
</dbReference>
<protein>
    <submittedName>
        <fullName evidence="1">Uncharacterized protein</fullName>
    </submittedName>
</protein>
<sequence length="21" mass="2320">MSVTLLLLFISLVWVTISGLN</sequence>
<reference evidence="1 2" key="1">
    <citation type="submission" date="2015-12" db="EMBL/GenBank/DDBJ databases">
        <title>Draft genome sequence of Moniliophthora roreri, the causal agent of frosty pod rot of cacao.</title>
        <authorList>
            <person name="Aime M.C."/>
            <person name="Diaz-Valderrama J.R."/>
            <person name="Kijpornyongpan T."/>
            <person name="Phillips-Mora W."/>
        </authorList>
    </citation>
    <scope>NUCLEOTIDE SEQUENCE [LARGE SCALE GENOMIC DNA]</scope>
    <source>
        <strain evidence="1 2">MCA 2952</strain>
    </source>
</reference>
<organism evidence="1 2">
    <name type="scientific">Moniliophthora roreri</name>
    <name type="common">Frosty pod rot fungus</name>
    <name type="synonym">Monilia roreri</name>
    <dbReference type="NCBI Taxonomy" id="221103"/>
    <lineage>
        <taxon>Eukaryota</taxon>
        <taxon>Fungi</taxon>
        <taxon>Dikarya</taxon>
        <taxon>Basidiomycota</taxon>
        <taxon>Agaricomycotina</taxon>
        <taxon>Agaricomycetes</taxon>
        <taxon>Agaricomycetidae</taxon>
        <taxon>Agaricales</taxon>
        <taxon>Marasmiineae</taxon>
        <taxon>Marasmiaceae</taxon>
        <taxon>Moniliophthora</taxon>
    </lineage>
</organism>
<dbReference type="Proteomes" id="UP000054988">
    <property type="component" value="Unassembled WGS sequence"/>
</dbReference>
<evidence type="ECO:0000313" key="1">
    <source>
        <dbReference type="EMBL" id="KTB32328.1"/>
    </source>
</evidence>
<proteinExistence type="predicted"/>